<evidence type="ECO:0000256" key="3">
    <source>
        <dbReference type="ARBA" id="ARBA00022553"/>
    </source>
</evidence>
<evidence type="ECO:0000259" key="8">
    <source>
        <dbReference type="PROSITE" id="PS50112"/>
    </source>
</evidence>
<comment type="caution">
    <text evidence="9">The sequence shown here is derived from an EMBL/GenBank/DDBJ whole genome shotgun (WGS) entry which is preliminary data.</text>
</comment>
<evidence type="ECO:0000256" key="6">
    <source>
        <dbReference type="SAM" id="Coils"/>
    </source>
</evidence>
<comment type="catalytic activity">
    <reaction evidence="1">
        <text>ATP + protein L-histidine = ADP + protein N-phospho-L-histidine.</text>
        <dbReference type="EC" id="2.7.13.3"/>
    </reaction>
</comment>
<dbReference type="InterPro" id="IPR052162">
    <property type="entry name" value="Sensor_kinase/Photoreceptor"/>
</dbReference>
<gene>
    <name evidence="9" type="primary">cph1_22</name>
    <name evidence="9" type="ORF">ADICEAN_03893</name>
</gene>
<dbReference type="GO" id="GO:0000155">
    <property type="term" value="F:phosphorelay sensor kinase activity"/>
    <property type="evidence" value="ECO:0007669"/>
    <property type="project" value="InterPro"/>
</dbReference>
<dbReference type="Gene3D" id="3.30.565.10">
    <property type="entry name" value="Histidine kinase-like ATPase, C-terminal domain"/>
    <property type="match status" value="1"/>
</dbReference>
<dbReference type="CDD" id="cd00082">
    <property type="entry name" value="HisKA"/>
    <property type="match status" value="1"/>
</dbReference>
<dbReference type="RefSeq" id="WP_009197270.1">
    <property type="nucleotide sequence ID" value="NZ_AODQ01000159.1"/>
</dbReference>
<dbReference type="STRING" id="1279009.ADICEAN_03893"/>
<proteinExistence type="predicted"/>
<reference evidence="9 10" key="1">
    <citation type="journal article" date="2013" name="Genome Announc.">
        <title>Draft Genome Sequence of Cesiribacter andamanensis Strain AMV16T, Isolated from a Soil Sample from a Mud Volcano in the Andaman Islands, India.</title>
        <authorList>
            <person name="Shivaji S."/>
            <person name="Ara S."/>
            <person name="Begum Z."/>
            <person name="Srinivas T.N."/>
            <person name="Singh A."/>
            <person name="Kumar Pinnaka A."/>
        </authorList>
    </citation>
    <scope>NUCLEOTIDE SEQUENCE [LARGE SCALE GENOMIC DNA]</scope>
    <source>
        <strain evidence="9 10">AMV16</strain>
    </source>
</reference>
<dbReference type="InterPro" id="IPR036890">
    <property type="entry name" value="HATPase_C_sf"/>
</dbReference>
<feature type="domain" description="Histidine kinase" evidence="7">
    <location>
        <begin position="298"/>
        <end position="512"/>
    </location>
</feature>
<accession>M7NGL9</accession>
<evidence type="ECO:0000313" key="10">
    <source>
        <dbReference type="Proteomes" id="UP000011910"/>
    </source>
</evidence>
<keyword evidence="4 9" id="KW-0808">Transferase</keyword>
<evidence type="ECO:0000256" key="4">
    <source>
        <dbReference type="ARBA" id="ARBA00022679"/>
    </source>
</evidence>
<dbReference type="Pfam" id="PF00989">
    <property type="entry name" value="PAS"/>
    <property type="match status" value="1"/>
</dbReference>
<feature type="coiled-coil region" evidence="6">
    <location>
        <begin position="264"/>
        <end position="291"/>
    </location>
</feature>
<name>M7NGL9_9BACT</name>
<dbReference type="AlphaFoldDB" id="M7NGL9"/>
<dbReference type="Pfam" id="PF00512">
    <property type="entry name" value="HisKA"/>
    <property type="match status" value="1"/>
</dbReference>
<dbReference type="Gene3D" id="1.10.287.130">
    <property type="match status" value="1"/>
</dbReference>
<evidence type="ECO:0000259" key="7">
    <source>
        <dbReference type="PROSITE" id="PS50109"/>
    </source>
</evidence>
<dbReference type="PRINTS" id="PR00344">
    <property type="entry name" value="BCTRLSENSOR"/>
</dbReference>
<dbReference type="InterPro" id="IPR003661">
    <property type="entry name" value="HisK_dim/P_dom"/>
</dbReference>
<evidence type="ECO:0000256" key="5">
    <source>
        <dbReference type="ARBA" id="ARBA00022777"/>
    </source>
</evidence>
<dbReference type="PROSITE" id="PS50112">
    <property type="entry name" value="PAS"/>
    <property type="match status" value="1"/>
</dbReference>
<dbReference type="InterPro" id="IPR036097">
    <property type="entry name" value="HisK_dim/P_sf"/>
</dbReference>
<dbReference type="EMBL" id="AODQ01000159">
    <property type="protein sequence ID" value="EMR00980.1"/>
    <property type="molecule type" value="Genomic_DNA"/>
</dbReference>
<dbReference type="InterPro" id="IPR005467">
    <property type="entry name" value="His_kinase_dom"/>
</dbReference>
<keyword evidence="5" id="KW-0418">Kinase</keyword>
<dbReference type="Pfam" id="PF02518">
    <property type="entry name" value="HATPase_c"/>
    <property type="match status" value="1"/>
</dbReference>
<feature type="domain" description="PAS" evidence="8">
    <location>
        <begin position="152"/>
        <end position="200"/>
    </location>
</feature>
<dbReference type="PROSITE" id="PS50109">
    <property type="entry name" value="HIS_KIN"/>
    <property type="match status" value="1"/>
</dbReference>
<dbReference type="SUPFAM" id="SSF47384">
    <property type="entry name" value="Homodimeric domain of signal transducing histidine kinase"/>
    <property type="match status" value="1"/>
</dbReference>
<organism evidence="9 10">
    <name type="scientific">Cesiribacter andamanensis AMV16</name>
    <dbReference type="NCBI Taxonomy" id="1279009"/>
    <lineage>
        <taxon>Bacteria</taxon>
        <taxon>Pseudomonadati</taxon>
        <taxon>Bacteroidota</taxon>
        <taxon>Cytophagia</taxon>
        <taxon>Cytophagales</taxon>
        <taxon>Cesiribacteraceae</taxon>
        <taxon>Cesiribacter</taxon>
    </lineage>
</organism>
<evidence type="ECO:0000313" key="9">
    <source>
        <dbReference type="EMBL" id="EMR00980.1"/>
    </source>
</evidence>
<dbReference type="EC" id="2.7.13.3" evidence="2"/>
<keyword evidence="10" id="KW-1185">Reference proteome</keyword>
<dbReference type="SUPFAM" id="SSF55874">
    <property type="entry name" value="ATPase domain of HSP90 chaperone/DNA topoisomerase II/histidine kinase"/>
    <property type="match status" value="1"/>
</dbReference>
<dbReference type="Proteomes" id="UP000011910">
    <property type="component" value="Unassembled WGS sequence"/>
</dbReference>
<evidence type="ECO:0000256" key="2">
    <source>
        <dbReference type="ARBA" id="ARBA00012438"/>
    </source>
</evidence>
<protein>
    <recommendedName>
        <fullName evidence="2">histidine kinase</fullName>
        <ecNumber evidence="2">2.7.13.3</ecNumber>
    </recommendedName>
</protein>
<dbReference type="InterPro" id="IPR013767">
    <property type="entry name" value="PAS_fold"/>
</dbReference>
<dbReference type="InterPro" id="IPR035965">
    <property type="entry name" value="PAS-like_dom_sf"/>
</dbReference>
<dbReference type="SMART" id="SM00388">
    <property type="entry name" value="HisKA"/>
    <property type="match status" value="1"/>
</dbReference>
<dbReference type="NCBIfam" id="TIGR00229">
    <property type="entry name" value="sensory_box"/>
    <property type="match status" value="1"/>
</dbReference>
<dbReference type="OrthoDB" id="9766459at2"/>
<dbReference type="Gene3D" id="3.30.450.20">
    <property type="entry name" value="PAS domain"/>
    <property type="match status" value="1"/>
</dbReference>
<dbReference type="PANTHER" id="PTHR43304:SF1">
    <property type="entry name" value="PAC DOMAIN-CONTAINING PROTEIN"/>
    <property type="match status" value="1"/>
</dbReference>
<dbReference type="InterPro" id="IPR000014">
    <property type="entry name" value="PAS"/>
</dbReference>
<dbReference type="SUPFAM" id="SSF55785">
    <property type="entry name" value="PYP-like sensor domain (PAS domain)"/>
    <property type="match status" value="1"/>
</dbReference>
<dbReference type="PANTHER" id="PTHR43304">
    <property type="entry name" value="PHYTOCHROME-LIKE PROTEIN CPH1"/>
    <property type="match status" value="1"/>
</dbReference>
<dbReference type="InterPro" id="IPR004358">
    <property type="entry name" value="Sig_transdc_His_kin-like_C"/>
</dbReference>
<sequence>MTHIAYTGLEETSLAILRQQLELPEGAFAEFSEDKAGDLLPEQSRKLGVFLIGERVGNPIKLAQKIHAQDQFLSILILNDKSSYTKIKQALLFTPFIGNTVQPLANDIGAGLADTVRNAMARTQQRRQYQQLRTGSPAPRLQSNTHLYEDVKAEYLDKFLEEAPIGAVLMTEMGVILAVNRHASQILGVTEKQLIGSPFVRLFDEKRQRILESFFSKEFVGSATLTTERSTFRGKKYLEVRIARISIKAGLPYKIGILTDFTEKVQAQLKVEQQLEELRTMNEQLKMANEDLDAFVYTASHDLKAPIANIEGLIELLRRRVDAADPHLQSLFQMVELSIGRFQGTIKDLTEVALIPRRSQEQEQAIDALEIIEEVQMLIREMIVSSEAQIEVSCDPGLQLLFSRSNFRSIIYNLLTNSLKYRSPERSPRIRIAVEKQPPYTLLTVEDNGMGIAPDKQDKIFAMFKRLHTHIEGTGIGLFIIKRIVDSTEGKIEVESTEGQGTAFRIYLKDKAEAAVSEDLLPS</sequence>
<evidence type="ECO:0000256" key="1">
    <source>
        <dbReference type="ARBA" id="ARBA00000085"/>
    </source>
</evidence>
<dbReference type="eggNOG" id="COG4251">
    <property type="taxonomic scope" value="Bacteria"/>
</dbReference>
<keyword evidence="6" id="KW-0175">Coiled coil</keyword>
<dbReference type="SMART" id="SM00387">
    <property type="entry name" value="HATPase_c"/>
    <property type="match status" value="1"/>
</dbReference>
<keyword evidence="3" id="KW-0597">Phosphoprotein</keyword>
<dbReference type="InterPro" id="IPR003594">
    <property type="entry name" value="HATPase_dom"/>
</dbReference>